<dbReference type="InterPro" id="IPR045275">
    <property type="entry name" value="MscS_archaea/bacteria_type"/>
</dbReference>
<comment type="function">
    <text evidence="1">Mechanosensitive channel that participates in the regulation of osmotic pressure changes within the cell, opening in response to stretch forces in the membrane lipid bilayer, without the need for other proteins. Contributes to normal resistance to hypoosmotic shock. Forms an ion channel of 1.0 nanosiemens conductance with a slight preference for anions.</text>
</comment>
<dbReference type="PANTHER" id="PTHR30221">
    <property type="entry name" value="SMALL-CONDUCTANCE MECHANOSENSITIVE CHANNEL"/>
    <property type="match status" value="1"/>
</dbReference>
<dbReference type="InterPro" id="IPR010920">
    <property type="entry name" value="LSM_dom_sf"/>
</dbReference>
<dbReference type="Proteomes" id="UP001069090">
    <property type="component" value="Unassembled WGS sequence"/>
</dbReference>
<evidence type="ECO:0000256" key="1">
    <source>
        <dbReference type="RuleBase" id="RU369025"/>
    </source>
</evidence>
<keyword evidence="1" id="KW-0406">Ion transport</keyword>
<dbReference type="PANTHER" id="PTHR30221:SF8">
    <property type="entry name" value="SMALL-CONDUCTANCE MECHANOSENSITIVE CHANNEL"/>
    <property type="match status" value="1"/>
</dbReference>
<dbReference type="Pfam" id="PF00924">
    <property type="entry name" value="MS_channel_2nd"/>
    <property type="match status" value="1"/>
</dbReference>
<protein>
    <recommendedName>
        <fullName evidence="1">Small-conductance mechanosensitive channel</fullName>
    </recommendedName>
</protein>
<keyword evidence="1" id="KW-0813">Transport</keyword>
<dbReference type="AlphaFoldDB" id="A0A9J6RLQ3"/>
<proteinExistence type="inferred from homology"/>
<comment type="similarity">
    <text evidence="1">Belongs to the MscS (TC 1.A.23) family.</text>
</comment>
<keyword evidence="1" id="KW-1003">Cell membrane</keyword>
<feature type="transmembrane region" description="Helical" evidence="1">
    <location>
        <begin position="72"/>
        <end position="105"/>
    </location>
</feature>
<reference evidence="3 4" key="1">
    <citation type="submission" date="2022-12" db="EMBL/GenBank/DDBJ databases">
        <title>Dasania phycosphaerae sp. nov., isolated from particulate material of the south coast of Korea.</title>
        <authorList>
            <person name="Jiang Y."/>
        </authorList>
    </citation>
    <scope>NUCLEOTIDE SEQUENCE [LARGE SCALE GENOMIC DNA]</scope>
    <source>
        <strain evidence="3 4">GY-19</strain>
    </source>
</reference>
<comment type="caution">
    <text evidence="3">The sequence shown here is derived from an EMBL/GenBank/DDBJ whole genome shotgun (WGS) entry which is preliminary data.</text>
</comment>
<dbReference type="GO" id="GO:0008381">
    <property type="term" value="F:mechanosensitive monoatomic ion channel activity"/>
    <property type="evidence" value="ECO:0007669"/>
    <property type="project" value="InterPro"/>
</dbReference>
<evidence type="ECO:0000259" key="2">
    <source>
        <dbReference type="Pfam" id="PF00924"/>
    </source>
</evidence>
<comment type="caution">
    <text evidence="1">Lacks conserved residue(s) required for the propagation of feature annotation.</text>
</comment>
<keyword evidence="1" id="KW-0472">Membrane</keyword>
<sequence length="164" mass="18342">MLMKLLVILAVLIVGLRINALIATWIERLGNAKEVGTSRIFQLQKTFQFFIFCIVTVVVAATLGVGYSDVDIFVSSVFAVIGVALFAQWSILSNLTASVIIFFFFPYKVGDEIIIWDKDREKSVGGVLREITLFHLILEMDDGDKLTMPTTMVFQNLIAMKKDA</sequence>
<keyword evidence="1" id="KW-1133">Transmembrane helix</keyword>
<feature type="domain" description="Mechanosensitive ion channel MscS" evidence="2">
    <location>
        <begin position="91"/>
        <end position="158"/>
    </location>
</feature>
<comment type="subcellular location">
    <subcellularLocation>
        <location evidence="1">Cell inner membrane</location>
        <topology evidence="1">Multi-pass membrane protein</topology>
    </subcellularLocation>
</comment>
<dbReference type="SUPFAM" id="SSF50182">
    <property type="entry name" value="Sm-like ribonucleoproteins"/>
    <property type="match status" value="1"/>
</dbReference>
<keyword evidence="1" id="KW-0997">Cell inner membrane</keyword>
<evidence type="ECO:0000313" key="3">
    <source>
        <dbReference type="EMBL" id="MCZ0865372.1"/>
    </source>
</evidence>
<accession>A0A9J6RLQ3</accession>
<dbReference type="EMBL" id="JAPTGG010000006">
    <property type="protein sequence ID" value="MCZ0865372.1"/>
    <property type="molecule type" value="Genomic_DNA"/>
</dbReference>
<dbReference type="Gene3D" id="1.10.287.1260">
    <property type="match status" value="1"/>
</dbReference>
<gene>
    <name evidence="3" type="ORF">O0V09_09180</name>
</gene>
<dbReference type="InterPro" id="IPR006685">
    <property type="entry name" value="MscS_channel_2nd"/>
</dbReference>
<dbReference type="RefSeq" id="WP_258331517.1">
    <property type="nucleotide sequence ID" value="NZ_JAPTGG010000006.1"/>
</dbReference>
<name>A0A9J6RLQ3_9GAMM</name>
<comment type="subunit">
    <text evidence="1">Homoheptamer.</text>
</comment>
<feature type="transmembrane region" description="Helical" evidence="1">
    <location>
        <begin position="47"/>
        <end position="66"/>
    </location>
</feature>
<feature type="transmembrane region" description="Helical" evidence="1">
    <location>
        <begin position="6"/>
        <end position="26"/>
    </location>
</feature>
<dbReference type="GO" id="GO:0005886">
    <property type="term" value="C:plasma membrane"/>
    <property type="evidence" value="ECO:0007669"/>
    <property type="project" value="UniProtKB-SubCell"/>
</dbReference>
<keyword evidence="1" id="KW-0407">Ion channel</keyword>
<organism evidence="3 4">
    <name type="scientific">Dasania phycosphaerae</name>
    <dbReference type="NCBI Taxonomy" id="2950436"/>
    <lineage>
        <taxon>Bacteria</taxon>
        <taxon>Pseudomonadati</taxon>
        <taxon>Pseudomonadota</taxon>
        <taxon>Gammaproteobacteria</taxon>
        <taxon>Cellvibrionales</taxon>
        <taxon>Spongiibacteraceae</taxon>
        <taxon>Dasania</taxon>
    </lineage>
</organism>
<evidence type="ECO:0000313" key="4">
    <source>
        <dbReference type="Proteomes" id="UP001069090"/>
    </source>
</evidence>
<keyword evidence="1" id="KW-0812">Transmembrane</keyword>
<keyword evidence="4" id="KW-1185">Reference proteome</keyword>